<evidence type="ECO:0000313" key="2">
    <source>
        <dbReference type="Proteomes" id="UP000322079"/>
    </source>
</evidence>
<name>A0A5C1DPI0_9NEIS</name>
<protein>
    <recommendedName>
        <fullName evidence="3">DNA-binding protein</fullName>
    </recommendedName>
</protein>
<gene>
    <name evidence="1" type="ORF">FYK34_13315</name>
</gene>
<dbReference type="KEGG" id="chrm:FYK34_13315"/>
<dbReference type="Proteomes" id="UP000322079">
    <property type="component" value="Chromosome"/>
</dbReference>
<evidence type="ECO:0008006" key="3">
    <source>
        <dbReference type="Google" id="ProtNLM"/>
    </source>
</evidence>
<organism evidence="1 2">
    <name type="scientific">Chromobacterium paludis</name>
    <dbReference type="NCBI Taxonomy" id="2605945"/>
    <lineage>
        <taxon>Bacteria</taxon>
        <taxon>Pseudomonadati</taxon>
        <taxon>Pseudomonadota</taxon>
        <taxon>Betaproteobacteria</taxon>
        <taxon>Neisseriales</taxon>
        <taxon>Chromobacteriaceae</taxon>
        <taxon>Chromobacterium</taxon>
    </lineage>
</organism>
<dbReference type="EMBL" id="CP043473">
    <property type="protein sequence ID" value="QEL57899.1"/>
    <property type="molecule type" value="Genomic_DNA"/>
</dbReference>
<reference evidence="1 2" key="1">
    <citation type="submission" date="2019-08" db="EMBL/GenBank/DDBJ databases">
        <title>Chromobacterium paludis, a novel bacterium isolated from a Maryland marsh pond.</title>
        <authorList>
            <person name="Blackburn M.B."/>
            <person name="Gundersen-Rindal D.E."/>
        </authorList>
    </citation>
    <scope>NUCLEOTIDE SEQUENCE [LARGE SCALE GENOMIC DNA]</scope>
    <source>
        <strain evidence="2">IIBBL 257-1</strain>
    </source>
</reference>
<evidence type="ECO:0000313" key="1">
    <source>
        <dbReference type="EMBL" id="QEL57899.1"/>
    </source>
</evidence>
<accession>A0A5C1DPI0</accession>
<sequence length="61" mass="6742">MLSNITSPLVTRELFSAMCGVAPGVVVGWCNRGLVPCITVGRYSLINLELLRKRCLEKEFS</sequence>
<proteinExistence type="predicted"/>
<dbReference type="AlphaFoldDB" id="A0A5C1DPI0"/>
<keyword evidence="2" id="KW-1185">Reference proteome</keyword>